<dbReference type="InterPro" id="IPR002207">
    <property type="entry name" value="Peroxidase_I"/>
</dbReference>
<comment type="caution">
    <text evidence="10">The sequence shown here is derived from an EMBL/GenBank/DDBJ whole genome shotgun (WGS) entry which is preliminary data.</text>
</comment>
<evidence type="ECO:0000313" key="11">
    <source>
        <dbReference type="Proteomes" id="UP001165120"/>
    </source>
</evidence>
<dbReference type="PRINTS" id="PR00458">
    <property type="entry name" value="PEROXIDASE"/>
</dbReference>
<name>A0A9W6T555_CANBO</name>
<dbReference type="InterPro" id="IPR044831">
    <property type="entry name" value="Ccp1-like"/>
</dbReference>
<dbReference type="InterPro" id="IPR002016">
    <property type="entry name" value="Haem_peroxidase"/>
</dbReference>
<reference evidence="10" key="1">
    <citation type="submission" date="2023-04" db="EMBL/GenBank/DDBJ databases">
        <title>Candida boidinii NBRC 10035.</title>
        <authorList>
            <person name="Ichikawa N."/>
            <person name="Sato H."/>
            <person name="Tonouchi N."/>
        </authorList>
    </citation>
    <scope>NUCLEOTIDE SEQUENCE</scope>
    <source>
        <strain evidence="10">NBRC 10035</strain>
    </source>
</reference>
<evidence type="ECO:0000256" key="4">
    <source>
        <dbReference type="ARBA" id="ARBA00022617"/>
    </source>
</evidence>
<dbReference type="InterPro" id="IPR010255">
    <property type="entry name" value="Haem_peroxidase_sf"/>
</dbReference>
<evidence type="ECO:0000256" key="7">
    <source>
        <dbReference type="ARBA" id="ARBA00023004"/>
    </source>
</evidence>
<dbReference type="EC" id="1.11.1.-" evidence="8"/>
<evidence type="ECO:0000313" key="10">
    <source>
        <dbReference type="EMBL" id="GME75179.1"/>
    </source>
</evidence>
<keyword evidence="7" id="KW-0408">Iron</keyword>
<dbReference type="PANTHER" id="PTHR31356">
    <property type="entry name" value="THYLAKOID LUMENAL 29 KDA PROTEIN, CHLOROPLASTIC-RELATED"/>
    <property type="match status" value="1"/>
</dbReference>
<evidence type="ECO:0000256" key="2">
    <source>
        <dbReference type="ARBA" id="ARBA00005997"/>
    </source>
</evidence>
<feature type="domain" description="Plant heme peroxidase family profile" evidence="9">
    <location>
        <begin position="130"/>
        <end position="412"/>
    </location>
</feature>
<protein>
    <recommendedName>
        <fullName evidence="8">Peroxidase</fullName>
        <ecNumber evidence="8">1.11.1.-</ecNumber>
    </recommendedName>
</protein>
<dbReference type="GO" id="GO:0034599">
    <property type="term" value="P:cellular response to oxidative stress"/>
    <property type="evidence" value="ECO:0007669"/>
    <property type="project" value="InterPro"/>
</dbReference>
<dbReference type="PRINTS" id="PR00459">
    <property type="entry name" value="ASPEROXIDASE"/>
</dbReference>
<dbReference type="GO" id="GO:0042744">
    <property type="term" value="P:hydrogen peroxide catabolic process"/>
    <property type="evidence" value="ECO:0007669"/>
    <property type="project" value="TreeGrafter"/>
</dbReference>
<dbReference type="AlphaFoldDB" id="A0A9W6T555"/>
<comment type="function">
    <text evidence="1">Destroys radicals which are normally produced within the cells and which are toxic to biological systems.</text>
</comment>
<evidence type="ECO:0000256" key="5">
    <source>
        <dbReference type="ARBA" id="ARBA00022723"/>
    </source>
</evidence>
<dbReference type="GO" id="GO:0004601">
    <property type="term" value="F:peroxidase activity"/>
    <property type="evidence" value="ECO:0007669"/>
    <property type="project" value="UniProtKB-KW"/>
</dbReference>
<gene>
    <name evidence="10" type="ORF">Cboi02_000468600</name>
</gene>
<dbReference type="Gene3D" id="1.10.420.10">
    <property type="entry name" value="Peroxidase, domain 2"/>
    <property type="match status" value="1"/>
</dbReference>
<dbReference type="GO" id="GO:0000302">
    <property type="term" value="P:response to reactive oxygen species"/>
    <property type="evidence" value="ECO:0007669"/>
    <property type="project" value="TreeGrafter"/>
</dbReference>
<evidence type="ECO:0000256" key="8">
    <source>
        <dbReference type="RuleBase" id="RU363051"/>
    </source>
</evidence>
<evidence type="ECO:0000259" key="9">
    <source>
        <dbReference type="PROSITE" id="PS50873"/>
    </source>
</evidence>
<dbReference type="GO" id="GO:0046872">
    <property type="term" value="F:metal ion binding"/>
    <property type="evidence" value="ECO:0007669"/>
    <property type="project" value="UniProtKB-UniRule"/>
</dbReference>
<keyword evidence="6 8" id="KW-0560">Oxidoreductase</keyword>
<dbReference type="EMBL" id="BSXN01001980">
    <property type="protein sequence ID" value="GME75179.1"/>
    <property type="molecule type" value="Genomic_DNA"/>
</dbReference>
<organism evidence="10 11">
    <name type="scientific">Candida boidinii</name>
    <name type="common">Yeast</name>
    <dbReference type="NCBI Taxonomy" id="5477"/>
    <lineage>
        <taxon>Eukaryota</taxon>
        <taxon>Fungi</taxon>
        <taxon>Dikarya</taxon>
        <taxon>Ascomycota</taxon>
        <taxon>Saccharomycotina</taxon>
        <taxon>Pichiomycetes</taxon>
        <taxon>Pichiales</taxon>
        <taxon>Pichiaceae</taxon>
        <taxon>Ogataea</taxon>
        <taxon>Ogataea/Candida clade</taxon>
    </lineage>
</organism>
<keyword evidence="4" id="KW-0349">Heme</keyword>
<accession>A0A9W6T555</accession>
<dbReference type="PROSITE" id="PS50873">
    <property type="entry name" value="PEROXIDASE_4"/>
    <property type="match status" value="1"/>
</dbReference>
<dbReference type="PANTHER" id="PTHR31356:SF36">
    <property type="entry name" value="L-ASCORBATE PEROXIDASE 3"/>
    <property type="match status" value="1"/>
</dbReference>
<dbReference type="GO" id="GO:0020037">
    <property type="term" value="F:heme binding"/>
    <property type="evidence" value="ECO:0007669"/>
    <property type="project" value="UniProtKB-UniRule"/>
</dbReference>
<evidence type="ECO:0000256" key="3">
    <source>
        <dbReference type="ARBA" id="ARBA00022559"/>
    </source>
</evidence>
<evidence type="ECO:0000256" key="1">
    <source>
        <dbReference type="ARBA" id="ARBA00003917"/>
    </source>
</evidence>
<dbReference type="Proteomes" id="UP001165120">
    <property type="component" value="Unassembled WGS sequence"/>
</dbReference>
<dbReference type="SUPFAM" id="SSF48113">
    <property type="entry name" value="Heme-dependent peroxidases"/>
    <property type="match status" value="1"/>
</dbReference>
<dbReference type="Pfam" id="PF00141">
    <property type="entry name" value="peroxidase"/>
    <property type="match status" value="1"/>
</dbReference>
<keyword evidence="5" id="KW-0479">Metal-binding</keyword>
<evidence type="ECO:0000256" key="6">
    <source>
        <dbReference type="ARBA" id="ARBA00023002"/>
    </source>
</evidence>
<keyword evidence="3 8" id="KW-0575">Peroxidase</keyword>
<dbReference type="FunFam" id="1.10.520.10:FF:000005">
    <property type="entry name" value="Cytochrome c peroxidase"/>
    <property type="match status" value="1"/>
</dbReference>
<proteinExistence type="inferred from homology"/>
<dbReference type="Gene3D" id="1.10.520.10">
    <property type="match status" value="1"/>
</dbReference>
<comment type="similarity">
    <text evidence="2">Belongs to the peroxidase family. Cytochrome c peroxidase subfamily.</text>
</comment>
<keyword evidence="11" id="KW-1185">Reference proteome</keyword>
<sequence>MMNKRASFTFSPDLSSLVDKTANVSFYTNATLKATNTEKVQSFSFQLDDNDKYFEAKETANEEEDDAVKEGKVTVIENEIDKIVSAASINKDSTNRILIEKDQNLNEETKFNSENFIYKIKIRRPCIKNQINSSFQKTRGNYDLVRQEILNRLNIANYDDGSVAPNIVRFTWHCCATYDQRDGTGGSNGATMRFPPEINDDGNTGLHTAKSCLDLVKLKFPWITYADLYTLGGVVAIESMGCPTIDWKPGRVDFADDSKVPPNGRLPLATKNANHIRTVFQERMGFNDRETVLLIGGGHSLGRCHAKYSGFKGKWTGNPLKFDNDFFKLLMSKTWNYTQVSETGNMQYTSTITEENSKANNDDEVMMLNTDIELIKDTNFKKWVNYYANNEIEFLNDFAIVFGKLLELGVDR</sequence>